<evidence type="ECO:0000313" key="3">
    <source>
        <dbReference type="Proteomes" id="UP000290204"/>
    </source>
</evidence>
<proteinExistence type="predicted"/>
<dbReference type="AlphaFoldDB" id="A0A4Q1CFU1"/>
<keyword evidence="1" id="KW-1133">Transmembrane helix</keyword>
<gene>
    <name evidence="2" type="ORF">ESA94_15680</name>
</gene>
<dbReference type="Pfam" id="PF09601">
    <property type="entry name" value="DUF2459"/>
    <property type="match status" value="1"/>
</dbReference>
<protein>
    <submittedName>
        <fullName evidence="2">DUF2459 domain-containing protein</fullName>
    </submittedName>
</protein>
<dbReference type="InterPro" id="IPR011727">
    <property type="entry name" value="CHP02117"/>
</dbReference>
<keyword evidence="1" id="KW-0812">Transmembrane</keyword>
<dbReference type="PROSITE" id="PS51257">
    <property type="entry name" value="PROKAR_LIPOPROTEIN"/>
    <property type="match status" value="1"/>
</dbReference>
<comment type="caution">
    <text evidence="2">The sequence shown here is derived from an EMBL/GenBank/DDBJ whole genome shotgun (WGS) entry which is preliminary data.</text>
</comment>
<dbReference type="EMBL" id="SDHW01000005">
    <property type="protein sequence ID" value="RXK58829.1"/>
    <property type="molecule type" value="Genomic_DNA"/>
</dbReference>
<sequence>MRWLIHIKNLFFFLLQLFFDLLLLYILFTLIGCFWPRNKHEVKNSSGIPLLIHGDGFHTELYLPVEDSLHLINWMNWFNDDTIRKHQNKKFISIAWADADWMTEVAANERHRFSTVAEIVALPNNNSIMHVQWRDTVWPLKQPVTVKRYLSTSQYRQLINYIQWSFQTSDGKPIVHSYKGFYGYDYMYKSTLQYGLFTTCNQWTSNALHACSIRTATFSPFGWGLFHQLKK</sequence>
<keyword evidence="3" id="KW-1185">Reference proteome</keyword>
<dbReference type="RefSeq" id="WP_129131885.1">
    <property type="nucleotide sequence ID" value="NZ_SDHW01000005.1"/>
</dbReference>
<keyword evidence="1" id="KW-0472">Membrane</keyword>
<accession>A0A4Q1CFU1</accession>
<dbReference type="OrthoDB" id="211174at2"/>
<organism evidence="2 3">
    <name type="scientific">Lacibacter luteus</name>
    <dbReference type="NCBI Taxonomy" id="2508719"/>
    <lineage>
        <taxon>Bacteria</taxon>
        <taxon>Pseudomonadati</taxon>
        <taxon>Bacteroidota</taxon>
        <taxon>Chitinophagia</taxon>
        <taxon>Chitinophagales</taxon>
        <taxon>Chitinophagaceae</taxon>
        <taxon>Lacibacter</taxon>
    </lineage>
</organism>
<name>A0A4Q1CFU1_9BACT</name>
<dbReference type="Proteomes" id="UP000290204">
    <property type="component" value="Unassembled WGS sequence"/>
</dbReference>
<evidence type="ECO:0000256" key="1">
    <source>
        <dbReference type="SAM" id="Phobius"/>
    </source>
</evidence>
<reference evidence="2 3" key="1">
    <citation type="submission" date="2019-01" db="EMBL/GenBank/DDBJ databases">
        <title>Lacibacter sp. strain TTM-7.</title>
        <authorList>
            <person name="Chen W.-M."/>
        </authorList>
    </citation>
    <scope>NUCLEOTIDE SEQUENCE [LARGE SCALE GENOMIC DNA]</scope>
    <source>
        <strain evidence="2 3">TTM-7</strain>
    </source>
</reference>
<evidence type="ECO:0000313" key="2">
    <source>
        <dbReference type="EMBL" id="RXK58829.1"/>
    </source>
</evidence>
<feature type="transmembrane region" description="Helical" evidence="1">
    <location>
        <begin position="12"/>
        <end position="35"/>
    </location>
</feature>